<sequence>MAAKIKSFIALGIVLMLAIAIIVTIMDNEEKESKSWNEFILLYQSLDLPEKNLLDKAVIGDRTGKAFYIRYECKMNADFAAEVQKKLLKTDKIELVPNNEYEKWRTYRTPQGAEVSFSSHDDKLTVSVSADGY</sequence>
<evidence type="ECO:0000313" key="2">
    <source>
        <dbReference type="EMBL" id="MBE6084577.1"/>
    </source>
</evidence>
<keyword evidence="1" id="KW-0472">Membrane</keyword>
<dbReference type="AlphaFoldDB" id="A0A927WK03"/>
<protein>
    <submittedName>
        <fullName evidence="2">Uncharacterized protein</fullName>
    </submittedName>
</protein>
<feature type="transmembrane region" description="Helical" evidence="1">
    <location>
        <begin position="7"/>
        <end position="26"/>
    </location>
</feature>
<dbReference type="EMBL" id="SVCA01000002">
    <property type="protein sequence ID" value="MBE6084577.1"/>
    <property type="molecule type" value="Genomic_DNA"/>
</dbReference>
<reference evidence="2" key="1">
    <citation type="submission" date="2019-04" db="EMBL/GenBank/DDBJ databases">
        <title>Evolution of Biomass-Degrading Anaerobic Consortia Revealed by Metagenomics.</title>
        <authorList>
            <person name="Peng X."/>
        </authorList>
    </citation>
    <scope>NUCLEOTIDE SEQUENCE</scope>
    <source>
        <strain evidence="2">SIG242</strain>
    </source>
</reference>
<keyword evidence="1" id="KW-0812">Transmembrane</keyword>
<comment type="caution">
    <text evidence="2">The sequence shown here is derived from an EMBL/GenBank/DDBJ whole genome shotgun (WGS) entry which is preliminary data.</text>
</comment>
<dbReference type="RefSeq" id="WP_303668665.1">
    <property type="nucleotide sequence ID" value="NZ_SVCA01000002.1"/>
</dbReference>
<accession>A0A927WK03</accession>
<name>A0A927WK03_SELRU</name>
<evidence type="ECO:0000256" key="1">
    <source>
        <dbReference type="SAM" id="Phobius"/>
    </source>
</evidence>
<evidence type="ECO:0000313" key="3">
    <source>
        <dbReference type="Proteomes" id="UP000772151"/>
    </source>
</evidence>
<dbReference type="Proteomes" id="UP000772151">
    <property type="component" value="Unassembled WGS sequence"/>
</dbReference>
<organism evidence="2 3">
    <name type="scientific">Selenomonas ruminantium</name>
    <dbReference type="NCBI Taxonomy" id="971"/>
    <lineage>
        <taxon>Bacteria</taxon>
        <taxon>Bacillati</taxon>
        <taxon>Bacillota</taxon>
        <taxon>Negativicutes</taxon>
        <taxon>Selenomonadales</taxon>
        <taxon>Selenomonadaceae</taxon>
        <taxon>Selenomonas</taxon>
    </lineage>
</organism>
<gene>
    <name evidence="2" type="ORF">E7203_03770</name>
</gene>
<keyword evidence="1" id="KW-1133">Transmembrane helix</keyword>
<proteinExistence type="predicted"/>